<comment type="caution">
    <text evidence="2">The sequence shown here is derived from an EMBL/GenBank/DDBJ whole genome shotgun (WGS) entry which is preliminary data.</text>
</comment>
<organism evidence="2 3">
    <name type="scientific">Parathielavia appendiculata</name>
    <dbReference type="NCBI Taxonomy" id="2587402"/>
    <lineage>
        <taxon>Eukaryota</taxon>
        <taxon>Fungi</taxon>
        <taxon>Dikarya</taxon>
        <taxon>Ascomycota</taxon>
        <taxon>Pezizomycotina</taxon>
        <taxon>Sordariomycetes</taxon>
        <taxon>Sordariomycetidae</taxon>
        <taxon>Sordariales</taxon>
        <taxon>Chaetomiaceae</taxon>
        <taxon>Parathielavia</taxon>
    </lineage>
</organism>
<gene>
    <name evidence="2" type="ORF">N657DRAFT_636818</name>
</gene>
<evidence type="ECO:0000313" key="2">
    <source>
        <dbReference type="EMBL" id="KAK4120138.1"/>
    </source>
</evidence>
<keyword evidence="3" id="KW-1185">Reference proteome</keyword>
<evidence type="ECO:0000256" key="1">
    <source>
        <dbReference type="SAM" id="MobiDB-lite"/>
    </source>
</evidence>
<name>A0AAN6TT35_9PEZI</name>
<feature type="region of interest" description="Disordered" evidence="1">
    <location>
        <begin position="1"/>
        <end position="23"/>
    </location>
</feature>
<reference evidence="2" key="1">
    <citation type="journal article" date="2023" name="Mol. Phylogenet. Evol.">
        <title>Genome-scale phylogeny and comparative genomics of the fungal order Sordariales.</title>
        <authorList>
            <person name="Hensen N."/>
            <person name="Bonometti L."/>
            <person name="Westerberg I."/>
            <person name="Brannstrom I.O."/>
            <person name="Guillou S."/>
            <person name="Cros-Aarteil S."/>
            <person name="Calhoun S."/>
            <person name="Haridas S."/>
            <person name="Kuo A."/>
            <person name="Mondo S."/>
            <person name="Pangilinan J."/>
            <person name="Riley R."/>
            <person name="LaButti K."/>
            <person name="Andreopoulos B."/>
            <person name="Lipzen A."/>
            <person name="Chen C."/>
            <person name="Yan M."/>
            <person name="Daum C."/>
            <person name="Ng V."/>
            <person name="Clum A."/>
            <person name="Steindorff A."/>
            <person name="Ohm R.A."/>
            <person name="Martin F."/>
            <person name="Silar P."/>
            <person name="Natvig D.O."/>
            <person name="Lalanne C."/>
            <person name="Gautier V."/>
            <person name="Ament-Velasquez S.L."/>
            <person name="Kruys A."/>
            <person name="Hutchinson M.I."/>
            <person name="Powell A.J."/>
            <person name="Barry K."/>
            <person name="Miller A.N."/>
            <person name="Grigoriev I.V."/>
            <person name="Debuchy R."/>
            <person name="Gladieux P."/>
            <person name="Hiltunen Thoren M."/>
            <person name="Johannesson H."/>
        </authorList>
    </citation>
    <scope>NUCLEOTIDE SEQUENCE</scope>
    <source>
        <strain evidence="2">CBS 731.68</strain>
    </source>
</reference>
<dbReference type="Proteomes" id="UP001302602">
    <property type="component" value="Unassembled WGS sequence"/>
</dbReference>
<accession>A0AAN6TT35</accession>
<protein>
    <submittedName>
        <fullName evidence="2">Uncharacterized protein</fullName>
    </submittedName>
</protein>
<evidence type="ECO:0000313" key="3">
    <source>
        <dbReference type="Proteomes" id="UP001302602"/>
    </source>
</evidence>
<proteinExistence type="predicted"/>
<feature type="compositionally biased region" description="Low complexity" evidence="1">
    <location>
        <begin position="1"/>
        <end position="16"/>
    </location>
</feature>
<dbReference type="GeneID" id="87828231"/>
<dbReference type="RefSeq" id="XP_062643910.1">
    <property type="nucleotide sequence ID" value="XM_062791462.1"/>
</dbReference>
<reference evidence="2" key="2">
    <citation type="submission" date="2023-05" db="EMBL/GenBank/DDBJ databases">
        <authorList>
            <consortium name="Lawrence Berkeley National Laboratory"/>
            <person name="Steindorff A."/>
            <person name="Hensen N."/>
            <person name="Bonometti L."/>
            <person name="Westerberg I."/>
            <person name="Brannstrom I.O."/>
            <person name="Guillou S."/>
            <person name="Cros-Aarteil S."/>
            <person name="Calhoun S."/>
            <person name="Haridas S."/>
            <person name="Kuo A."/>
            <person name="Mondo S."/>
            <person name="Pangilinan J."/>
            <person name="Riley R."/>
            <person name="Labutti K."/>
            <person name="Andreopoulos B."/>
            <person name="Lipzen A."/>
            <person name="Chen C."/>
            <person name="Yanf M."/>
            <person name="Daum C."/>
            <person name="Ng V."/>
            <person name="Clum A."/>
            <person name="Ohm R."/>
            <person name="Martin F."/>
            <person name="Silar P."/>
            <person name="Natvig D."/>
            <person name="Lalanne C."/>
            <person name="Gautier V."/>
            <person name="Ament-Velasquez S.L."/>
            <person name="Kruys A."/>
            <person name="Hutchinson M.I."/>
            <person name="Powell A.J."/>
            <person name="Barry K."/>
            <person name="Miller A.N."/>
            <person name="Grigoriev I.V."/>
            <person name="Debuchy R."/>
            <person name="Gladieux P."/>
            <person name="Thoren M.H."/>
            <person name="Johannesson H."/>
        </authorList>
    </citation>
    <scope>NUCLEOTIDE SEQUENCE</scope>
    <source>
        <strain evidence="2">CBS 731.68</strain>
    </source>
</reference>
<dbReference type="AlphaFoldDB" id="A0AAN6TT35"/>
<dbReference type="EMBL" id="MU853241">
    <property type="protein sequence ID" value="KAK4120138.1"/>
    <property type="molecule type" value="Genomic_DNA"/>
</dbReference>
<sequence>MKAVPSPVSASKAAGSHARARPHLATVTNASVTGAVTGHARRQIASVDSAHTPRLALAHGHHRAAQHTRRISGSQRCLHMISAQVNKPNHQTKVGMWLAHVDACRAAPQPCPSPKLNDTSPNTVSPETTQIMSRLTLPRMPLADITPLVLAAESSSESSFWSFDEAQVQLASPPRSRRHAPDLTRAIDLLTPDEARRLLLLSAQSNTSVATAIREIALVRAEPSMSPKQLELNESYVADTFRFDDPRVFGGA</sequence>